<evidence type="ECO:0000313" key="2">
    <source>
        <dbReference type="EMBL" id="CBK41672.1"/>
    </source>
</evidence>
<protein>
    <recommendedName>
        <fullName evidence="1">Filamentous haemagglutinin FhaB/tRNA nuclease CdiA-like TPS domain-containing protein</fullName>
    </recommendedName>
</protein>
<keyword evidence="3" id="KW-1185">Reference proteome</keyword>
<dbReference type="KEGG" id="nde:NIDE1947"/>
<dbReference type="Proteomes" id="UP000001660">
    <property type="component" value="Chromosome"/>
</dbReference>
<organism evidence="2 3">
    <name type="scientific">Nitrospira defluvii</name>
    <dbReference type="NCBI Taxonomy" id="330214"/>
    <lineage>
        <taxon>Bacteria</taxon>
        <taxon>Pseudomonadati</taxon>
        <taxon>Nitrospirota</taxon>
        <taxon>Nitrospiria</taxon>
        <taxon>Nitrospirales</taxon>
        <taxon>Nitrospiraceae</taxon>
        <taxon>Nitrospira</taxon>
    </lineage>
</organism>
<evidence type="ECO:0000313" key="3">
    <source>
        <dbReference type="Proteomes" id="UP000001660"/>
    </source>
</evidence>
<dbReference type="EMBL" id="FP929003">
    <property type="protein sequence ID" value="CBK41672.1"/>
    <property type="molecule type" value="Genomic_DNA"/>
</dbReference>
<gene>
    <name evidence="2" type="ORF">NIDE1947</name>
</gene>
<dbReference type="InterPro" id="IPR012334">
    <property type="entry name" value="Pectin_lyas_fold"/>
</dbReference>
<dbReference type="InterPro" id="IPR011050">
    <property type="entry name" value="Pectin_lyase_fold/virulence"/>
</dbReference>
<dbReference type="STRING" id="330214.NIDE1947"/>
<dbReference type="AlphaFoldDB" id="D8PEL3"/>
<name>D8PEL3_9BACT</name>
<dbReference type="NCBIfam" id="TIGR01901">
    <property type="entry name" value="adhes_NPXG"/>
    <property type="match status" value="1"/>
</dbReference>
<dbReference type="InterPro" id="IPR008638">
    <property type="entry name" value="FhaB/CdiA-like_TPS"/>
</dbReference>
<dbReference type="eggNOG" id="COG3210">
    <property type="taxonomic scope" value="Bacteria"/>
</dbReference>
<feature type="domain" description="Filamentous haemagglutinin FhaB/tRNA nuclease CdiA-like TPS" evidence="1">
    <location>
        <begin position="40"/>
        <end position="155"/>
    </location>
</feature>
<sequence>MDRRWYVMRSVWLLSVQIGLLLWVSLSQAQTTSITSSGLGTKVTLNGAAPVPTYDITGGTRPGNGTNLFHSFGDFSVGTHDIARFGNDSGLLTTNILSRVTGGQPSNIFGTVQTAGFGTAALWLINPAGIVFGPTASLNVGGSVHFSTADYLRLGSGNDRFYADLGKTSQLTSAPVTAFGFLGERPAGPITVQAGNPLAVSEGKAISLIGGDISITGRTLSAPGGQINVASVKSAAEAFLNPVGQSPGLDVVASGQTRSGTQPTTAEGTVLIRGGALVGTVTLGNNAVLKADAVSGGKAGNIDIEAKTLNITPGTLISAATREATIDGNSLIISASDHVSMSGASIFSRTTDSGDTGNISITAPALSMDSAASISVNTTARGTAGAITIGVDLLTMTNGGALSSTSSSLGGAAGSGGQILIQGRSGEGSYAQSVNLDNSTISTSANAGPGGAIEIKAGNIDLRNGTTVSATTQGINNAGNIMLTSDDNIVITNSTVSTSATQATGGNIILTAPNMVWLNGGALQSDITDANTAGTGGGIHIQANDVRVEAAATITASLSCTAGSSCAGKAGDISIMAGSLSINSGAALSANTRGQGNAGNISITASDLVTIYGSGSKLATETTAGGAAGAITMNVNQLTMTNGGEISSTSRSLGGSAGSGGQILIQGQGGKGTYSQSVSLDKSSIKTSANAGPGGTIEIRGSNIELRNGSNVKASTLGTNDAGGITLTSSDNIAITNSTVETSAIRGSGGNITLTAPDTIRVTNAQLTSSVGGSSESDAGNIRINTIHPQFVIVSNSEISANANEGKGGNIFIIPQYQVIQGNTRLLAKAGAGIGGKIDVIASRAVLIEPGSELNASAGPAGIDGQVNIQAPIQQLAGAIAPLPQAFAVATNLYGQRCAAEKGGQFSSFVQGARDGVPPQPGDLMMSPVLDFDETTTWLVPERGSSLSEVSSIAGNKATEALVNIRNVSPTHLQLWPEDRAGVFHVSDACQ</sequence>
<dbReference type="Gene3D" id="2.160.20.10">
    <property type="entry name" value="Single-stranded right-handed beta-helix, Pectin lyase-like"/>
    <property type="match status" value="2"/>
</dbReference>
<accession>D8PEL3</accession>
<reference evidence="2 3" key="1">
    <citation type="journal article" date="2010" name="Proc. Natl. Acad. Sci. U.S.A.">
        <title>A Nitrospira metagenome illuminates the physiology and evolution of globally important nitrite-oxidizing bacteria.</title>
        <authorList>
            <person name="Lucker S."/>
            <person name="Wagner M."/>
            <person name="Maixner F."/>
            <person name="Pelletier E."/>
            <person name="Koch H."/>
            <person name="Vacherie B."/>
            <person name="Rattei T."/>
            <person name="Sinninghe Damste J."/>
            <person name="Spieck E."/>
            <person name="Le Paslier D."/>
            <person name="Daims H."/>
        </authorList>
    </citation>
    <scope>NUCLEOTIDE SEQUENCE [LARGE SCALE GENOMIC DNA]</scope>
</reference>
<dbReference type="SUPFAM" id="SSF51126">
    <property type="entry name" value="Pectin lyase-like"/>
    <property type="match status" value="3"/>
</dbReference>
<dbReference type="SMART" id="SM00912">
    <property type="entry name" value="Haemagg_act"/>
    <property type="match status" value="1"/>
</dbReference>
<dbReference type="HOGENOM" id="CLU_001325_0_0_0"/>
<dbReference type="Pfam" id="PF05860">
    <property type="entry name" value="TPS"/>
    <property type="match status" value="1"/>
</dbReference>
<proteinExistence type="predicted"/>
<evidence type="ECO:0000259" key="1">
    <source>
        <dbReference type="SMART" id="SM00912"/>
    </source>
</evidence>